<dbReference type="PROSITE" id="PS00383">
    <property type="entry name" value="TYR_PHOSPHATASE_1"/>
    <property type="match status" value="1"/>
</dbReference>
<dbReference type="AlphaFoldDB" id="A0AAD4GRI6"/>
<dbReference type="GO" id="GO:0004721">
    <property type="term" value="F:phosphoprotein phosphatase activity"/>
    <property type="evidence" value="ECO:0007669"/>
    <property type="project" value="InterPro"/>
</dbReference>
<accession>A0AAD4GRI6</accession>
<dbReference type="Pfam" id="PF13350">
    <property type="entry name" value="Y_phosphatase3"/>
    <property type="match status" value="1"/>
</dbReference>
<dbReference type="InterPro" id="IPR000387">
    <property type="entry name" value="Tyr_Pase_dom"/>
</dbReference>
<dbReference type="PANTHER" id="PTHR31126">
    <property type="entry name" value="TYROSINE-PROTEIN PHOSPHATASE"/>
    <property type="match status" value="1"/>
</dbReference>
<dbReference type="PROSITE" id="PS50056">
    <property type="entry name" value="TYR_PHOSPHATASE_2"/>
    <property type="match status" value="1"/>
</dbReference>
<reference evidence="2" key="2">
    <citation type="submission" date="2020-02" db="EMBL/GenBank/DDBJ databases">
        <authorList>
            <person name="Gilchrist C.L.M."/>
            <person name="Chooi Y.-H."/>
        </authorList>
    </citation>
    <scope>NUCLEOTIDE SEQUENCE</scope>
    <source>
        <strain evidence="2">MST-FP2251</strain>
    </source>
</reference>
<gene>
    <name evidence="2" type="ORF">FE257_011357</name>
</gene>
<sequence>MLFSKKPTPSILEEPYQFKEKHCSPPLEPSAISGLYNFRDVGGYRVPGNQAVRSGLVFRSANLDRLSPSDFRLLGDRVGISCVFDLRSAEESSTDDSWTSSREEITIHHVIAMNWEKSRDPVQAHMSLLSNDLVEAFMVIYRHLAAESAPAYAKILAHLRDHPECPIVVHCDLGKDRTGIFIAMLLKCLGVGNEDIVEDYSRTEGQIEALVAPKTEKYYRMTMLEMPAEGIDGHFRASREVMYAFLGYIDEEYGGGEGYVRFLGFNSGDIARLREGLLVPVD</sequence>
<dbReference type="Gene3D" id="3.90.190.10">
    <property type="entry name" value="Protein tyrosine phosphatase superfamily"/>
    <property type="match status" value="1"/>
</dbReference>
<evidence type="ECO:0000313" key="2">
    <source>
        <dbReference type="EMBL" id="KAF9886585.1"/>
    </source>
</evidence>
<feature type="domain" description="Tyrosine specific protein phosphatases" evidence="1">
    <location>
        <begin position="153"/>
        <end position="231"/>
    </location>
</feature>
<dbReference type="Proteomes" id="UP001194746">
    <property type="component" value="Unassembled WGS sequence"/>
</dbReference>
<protein>
    <recommendedName>
        <fullName evidence="1">Tyrosine specific protein phosphatases domain-containing protein</fullName>
    </recommendedName>
</protein>
<evidence type="ECO:0000259" key="1">
    <source>
        <dbReference type="PROSITE" id="PS50056"/>
    </source>
</evidence>
<dbReference type="InterPro" id="IPR026893">
    <property type="entry name" value="Tyr/Ser_Pase_IphP-type"/>
</dbReference>
<reference evidence="2" key="1">
    <citation type="journal article" date="2019" name="Beilstein J. Org. Chem.">
        <title>Nanangenines: drimane sesquiterpenoids as the dominant metabolite cohort of a novel Australian fungus, Aspergillus nanangensis.</title>
        <authorList>
            <person name="Lacey H.J."/>
            <person name="Gilchrist C.L.M."/>
            <person name="Crombie A."/>
            <person name="Kalaitzis J.A."/>
            <person name="Vuong D."/>
            <person name="Rutledge P.J."/>
            <person name="Turner P."/>
            <person name="Pitt J.I."/>
            <person name="Lacey E."/>
            <person name="Chooi Y.H."/>
            <person name="Piggott A.M."/>
        </authorList>
    </citation>
    <scope>NUCLEOTIDE SEQUENCE</scope>
    <source>
        <strain evidence="2">MST-FP2251</strain>
    </source>
</reference>
<organism evidence="2 3">
    <name type="scientific">Aspergillus nanangensis</name>
    <dbReference type="NCBI Taxonomy" id="2582783"/>
    <lineage>
        <taxon>Eukaryota</taxon>
        <taxon>Fungi</taxon>
        <taxon>Dikarya</taxon>
        <taxon>Ascomycota</taxon>
        <taxon>Pezizomycotina</taxon>
        <taxon>Eurotiomycetes</taxon>
        <taxon>Eurotiomycetidae</taxon>
        <taxon>Eurotiales</taxon>
        <taxon>Aspergillaceae</taxon>
        <taxon>Aspergillus</taxon>
        <taxon>Aspergillus subgen. Circumdati</taxon>
    </lineage>
</organism>
<dbReference type="InterPro" id="IPR029021">
    <property type="entry name" value="Prot-tyrosine_phosphatase-like"/>
</dbReference>
<proteinExistence type="predicted"/>
<name>A0AAD4GRI6_ASPNN</name>
<evidence type="ECO:0000313" key="3">
    <source>
        <dbReference type="Proteomes" id="UP001194746"/>
    </source>
</evidence>
<dbReference type="PANTHER" id="PTHR31126:SF1">
    <property type="entry name" value="TYROSINE SPECIFIC PROTEIN PHOSPHATASES DOMAIN-CONTAINING PROTEIN"/>
    <property type="match status" value="1"/>
</dbReference>
<comment type="caution">
    <text evidence="2">The sequence shown here is derived from an EMBL/GenBank/DDBJ whole genome shotgun (WGS) entry which is preliminary data.</text>
</comment>
<dbReference type="EMBL" id="VCAU01000075">
    <property type="protein sequence ID" value="KAF9886585.1"/>
    <property type="molecule type" value="Genomic_DNA"/>
</dbReference>
<dbReference type="SUPFAM" id="SSF52799">
    <property type="entry name" value="(Phosphotyrosine protein) phosphatases II"/>
    <property type="match status" value="1"/>
</dbReference>
<dbReference type="InterPro" id="IPR016130">
    <property type="entry name" value="Tyr_Pase_AS"/>
</dbReference>
<keyword evidence="3" id="KW-1185">Reference proteome</keyword>